<evidence type="ECO:0000313" key="2">
    <source>
        <dbReference type="Proteomes" id="UP000239388"/>
    </source>
</evidence>
<organism evidence="1 2">
    <name type="scientific">Blastopirellula marina</name>
    <dbReference type="NCBI Taxonomy" id="124"/>
    <lineage>
        <taxon>Bacteria</taxon>
        <taxon>Pseudomonadati</taxon>
        <taxon>Planctomycetota</taxon>
        <taxon>Planctomycetia</taxon>
        <taxon>Pirellulales</taxon>
        <taxon>Pirellulaceae</taxon>
        <taxon>Blastopirellula</taxon>
    </lineage>
</organism>
<dbReference type="Proteomes" id="UP000239388">
    <property type="component" value="Unassembled WGS sequence"/>
</dbReference>
<proteinExistence type="predicted"/>
<gene>
    <name evidence="1" type="ORF">C5Y98_30805</name>
</gene>
<dbReference type="EMBL" id="PUIB01000032">
    <property type="protein sequence ID" value="PQO26241.1"/>
    <property type="molecule type" value="Genomic_DNA"/>
</dbReference>
<accession>A0A2S8F247</accession>
<name>A0A2S8F247_9BACT</name>
<protein>
    <submittedName>
        <fullName evidence="1">Uncharacterized protein</fullName>
    </submittedName>
</protein>
<evidence type="ECO:0000313" key="1">
    <source>
        <dbReference type="EMBL" id="PQO26241.1"/>
    </source>
</evidence>
<comment type="caution">
    <text evidence="1">The sequence shown here is derived from an EMBL/GenBank/DDBJ whole genome shotgun (WGS) entry which is preliminary data.</text>
</comment>
<dbReference type="AlphaFoldDB" id="A0A2S8F247"/>
<dbReference type="RefSeq" id="WP_105360205.1">
    <property type="nucleotide sequence ID" value="NZ_PUIB01000032.1"/>
</dbReference>
<sequence length="66" mass="7503">MGNRKRAREVLNRQEELDAIRRLLTDMADRLRAEFKRLPVVPSWFALKLAAADAQRGAAAPDGNRE</sequence>
<reference evidence="1 2" key="1">
    <citation type="submission" date="2018-02" db="EMBL/GenBank/DDBJ databases">
        <title>Comparative genomes isolates from brazilian mangrove.</title>
        <authorList>
            <person name="Araujo J.E."/>
            <person name="Taketani R.G."/>
            <person name="Silva M.C.P."/>
            <person name="Loureco M.V."/>
            <person name="Andreote F.D."/>
        </authorList>
    </citation>
    <scope>NUCLEOTIDE SEQUENCE [LARGE SCALE GENOMIC DNA]</scope>
    <source>
        <strain evidence="1 2">NAP PRIS-MGV</strain>
    </source>
</reference>